<dbReference type="AlphaFoldDB" id="A0A914VM96"/>
<dbReference type="Gene3D" id="3.10.450.50">
    <property type="match status" value="1"/>
</dbReference>
<name>A0A914VM96_9BILA</name>
<sequence length="117" mass="13752">MYADDATLRDPDQSLIVGKNDLREYYSQHFTFSRMLGTPQMQLTSTRTQVKGEFIYDIGEYSWSAIRSGRYVHKWAWIKDDYYLISDRFTIEQMQPLFELNNDENADAGNEDMDTGI</sequence>
<accession>A0A914VM96</accession>
<protein>
    <submittedName>
        <fullName evidence="2">Nuclear transport factor 2 family protein</fullName>
    </submittedName>
</protein>
<evidence type="ECO:0000313" key="1">
    <source>
        <dbReference type="Proteomes" id="UP000887566"/>
    </source>
</evidence>
<organism evidence="1 2">
    <name type="scientific">Plectus sambesii</name>
    <dbReference type="NCBI Taxonomy" id="2011161"/>
    <lineage>
        <taxon>Eukaryota</taxon>
        <taxon>Metazoa</taxon>
        <taxon>Ecdysozoa</taxon>
        <taxon>Nematoda</taxon>
        <taxon>Chromadorea</taxon>
        <taxon>Plectida</taxon>
        <taxon>Plectina</taxon>
        <taxon>Plectoidea</taxon>
        <taxon>Plectidae</taxon>
        <taxon>Plectus</taxon>
    </lineage>
</organism>
<keyword evidence="1" id="KW-1185">Reference proteome</keyword>
<dbReference type="Proteomes" id="UP000887566">
    <property type="component" value="Unplaced"/>
</dbReference>
<proteinExistence type="predicted"/>
<dbReference type="SUPFAM" id="SSF54427">
    <property type="entry name" value="NTF2-like"/>
    <property type="match status" value="1"/>
</dbReference>
<dbReference type="WBParaSite" id="PSAMB.scaffold210size65584.g3271.t1">
    <property type="protein sequence ID" value="PSAMB.scaffold210size65584.g3271.t1"/>
    <property type="gene ID" value="PSAMB.scaffold210size65584.g3271"/>
</dbReference>
<reference evidence="2" key="1">
    <citation type="submission" date="2022-11" db="UniProtKB">
        <authorList>
            <consortium name="WormBaseParasite"/>
        </authorList>
    </citation>
    <scope>IDENTIFICATION</scope>
</reference>
<evidence type="ECO:0000313" key="2">
    <source>
        <dbReference type="WBParaSite" id="PSAMB.scaffold210size65584.g3271.t1"/>
    </source>
</evidence>
<dbReference type="InterPro" id="IPR032710">
    <property type="entry name" value="NTF2-like_dom_sf"/>
</dbReference>